<dbReference type="SUPFAM" id="SSF69572">
    <property type="entry name" value="Activating enzymes of the ubiquitin-like proteins"/>
    <property type="match status" value="1"/>
</dbReference>
<feature type="domain" description="THIF-type NAD/FAD binding fold" evidence="2">
    <location>
        <begin position="20"/>
        <end position="253"/>
    </location>
</feature>
<dbReference type="OrthoDB" id="9804286at2"/>
<dbReference type="GO" id="GO:0005829">
    <property type="term" value="C:cytosol"/>
    <property type="evidence" value="ECO:0007669"/>
    <property type="project" value="TreeGrafter"/>
</dbReference>
<dbReference type="GO" id="GO:0008641">
    <property type="term" value="F:ubiquitin-like modifier activating enzyme activity"/>
    <property type="evidence" value="ECO:0007669"/>
    <property type="project" value="InterPro"/>
</dbReference>
<dbReference type="PATRIC" id="fig|1392540.3.peg.658"/>
<dbReference type="InterPro" id="IPR035985">
    <property type="entry name" value="Ubiquitin-activating_enz"/>
</dbReference>
<dbReference type="Proteomes" id="UP000023785">
    <property type="component" value="Unassembled WGS sequence"/>
</dbReference>
<comment type="caution">
    <text evidence="3">The sequence shown here is derived from an EMBL/GenBank/DDBJ whole genome shotgun (WGS) entry which is preliminary data.</text>
</comment>
<evidence type="ECO:0000313" key="4">
    <source>
        <dbReference type="Proteomes" id="UP000023785"/>
    </source>
</evidence>
<reference evidence="3 4" key="1">
    <citation type="submission" date="2013-10" db="EMBL/GenBank/DDBJ databases">
        <title>The Genome Sequence of Acinetobacter nectaris CIP 110549.</title>
        <authorList>
            <consortium name="The Broad Institute Genomics Platform"/>
            <consortium name="The Broad Institute Genome Sequencing Center for Infectious Disease"/>
            <person name="Cerqueira G."/>
            <person name="Feldgarden M."/>
            <person name="Courvalin P."/>
            <person name="Grillot-Courvalin C."/>
            <person name="Clermont D."/>
            <person name="Rocha E."/>
            <person name="Yoon E.-J."/>
            <person name="Nemec A."/>
            <person name="Young S.K."/>
            <person name="Zeng Q."/>
            <person name="Gargeya S."/>
            <person name="Fitzgerald M."/>
            <person name="Abouelleil A."/>
            <person name="Alvarado L."/>
            <person name="Berlin A.M."/>
            <person name="Chapman S.B."/>
            <person name="Gainer-Dewar J."/>
            <person name="Goldberg J."/>
            <person name="Gnerre S."/>
            <person name="Griggs A."/>
            <person name="Gujja S."/>
            <person name="Hansen M."/>
            <person name="Howarth C."/>
            <person name="Imamovic A."/>
            <person name="Ireland A."/>
            <person name="Larimer J."/>
            <person name="McCowan C."/>
            <person name="Murphy C."/>
            <person name="Pearson M."/>
            <person name="Poon T.W."/>
            <person name="Priest M."/>
            <person name="Roberts A."/>
            <person name="Saif S."/>
            <person name="Shea T."/>
            <person name="Sykes S."/>
            <person name="Wortman J."/>
            <person name="Nusbaum C."/>
            <person name="Birren B."/>
        </authorList>
    </citation>
    <scope>NUCLEOTIDE SEQUENCE [LARGE SCALE GENOMIC DNA]</scope>
    <source>
        <strain evidence="3 4">CIP 110549</strain>
    </source>
</reference>
<keyword evidence="4" id="KW-1185">Reference proteome</keyword>
<dbReference type="EMBL" id="AYER01000003">
    <property type="protein sequence ID" value="ESK40230.1"/>
    <property type="molecule type" value="Genomic_DNA"/>
</dbReference>
<sequence>MTDHLAEIWQTLSDEEMELYSRQIFLDDWDIDAQEKIKLSNILIVGVGGIGCITAELLARAGVGKITLIDQDQVDVSNLQRQVGFGRQDVGFFKADVMATKLKEINPHIDIISVTHALDESNVDSLFQGQDLILDGCDNFKTRYLVNSHAYQFNIPLLSASAIGYEGQLLMVQPQSACYECLFPYAQQEDDAKRCSETGVLATVPNVMGALQAHHALLYLGLGKAPLVQKILLWNGLTMSQRIVKFEKDEDCSICRLKI</sequence>
<name>V2TVB3_9GAMM</name>
<dbReference type="InterPro" id="IPR045886">
    <property type="entry name" value="ThiF/MoeB/HesA"/>
</dbReference>
<dbReference type="RefSeq" id="WP_023272271.1">
    <property type="nucleotide sequence ID" value="NZ_KI530712.1"/>
</dbReference>
<dbReference type="FunFam" id="3.40.50.720:FF:000080">
    <property type="entry name" value="Thiazole biosynthesis adenylyltransferase ThiF"/>
    <property type="match status" value="1"/>
</dbReference>
<dbReference type="HOGENOM" id="CLU_013325_10_3_6"/>
<proteinExistence type="inferred from homology"/>
<dbReference type="Gene3D" id="3.40.50.720">
    <property type="entry name" value="NAD(P)-binding Rossmann-like Domain"/>
    <property type="match status" value="1"/>
</dbReference>
<dbReference type="GO" id="GO:0004792">
    <property type="term" value="F:thiosulfate-cyanide sulfurtransferase activity"/>
    <property type="evidence" value="ECO:0007669"/>
    <property type="project" value="TreeGrafter"/>
</dbReference>
<dbReference type="eggNOG" id="COG0476">
    <property type="taxonomic scope" value="Bacteria"/>
</dbReference>
<dbReference type="STRING" id="1392540.P256_00676"/>
<evidence type="ECO:0000256" key="1">
    <source>
        <dbReference type="ARBA" id="ARBA00009919"/>
    </source>
</evidence>
<dbReference type="PANTHER" id="PTHR10953">
    <property type="entry name" value="UBIQUITIN-ACTIVATING ENZYME E1"/>
    <property type="match status" value="1"/>
</dbReference>
<evidence type="ECO:0000313" key="3">
    <source>
        <dbReference type="EMBL" id="ESK40230.1"/>
    </source>
</evidence>
<evidence type="ECO:0000259" key="2">
    <source>
        <dbReference type="Pfam" id="PF00899"/>
    </source>
</evidence>
<dbReference type="PANTHER" id="PTHR10953:SF240">
    <property type="entry name" value="SULFUR CARRIER PROTEIN THIS ADENYLYLTRANSFERASE"/>
    <property type="match status" value="1"/>
</dbReference>
<dbReference type="Pfam" id="PF00899">
    <property type="entry name" value="ThiF"/>
    <property type="match status" value="1"/>
</dbReference>
<organism evidence="3 4">
    <name type="scientific">Acinetobacter nectaris CIP 110549</name>
    <dbReference type="NCBI Taxonomy" id="1392540"/>
    <lineage>
        <taxon>Bacteria</taxon>
        <taxon>Pseudomonadati</taxon>
        <taxon>Pseudomonadota</taxon>
        <taxon>Gammaproteobacteria</taxon>
        <taxon>Moraxellales</taxon>
        <taxon>Moraxellaceae</taxon>
        <taxon>Acinetobacter</taxon>
    </lineage>
</organism>
<gene>
    <name evidence="3" type="ORF">P256_00676</name>
</gene>
<dbReference type="InterPro" id="IPR000594">
    <property type="entry name" value="ThiF_NAD_FAD-bd"/>
</dbReference>
<dbReference type="GO" id="GO:0008146">
    <property type="term" value="F:sulfotransferase activity"/>
    <property type="evidence" value="ECO:0007669"/>
    <property type="project" value="TreeGrafter"/>
</dbReference>
<dbReference type="AlphaFoldDB" id="V2TVB3"/>
<comment type="similarity">
    <text evidence="1">Belongs to the HesA/MoeB/ThiF family.</text>
</comment>
<accession>V2TVB3</accession>
<dbReference type="CDD" id="cd00757">
    <property type="entry name" value="ThiF_MoeB_HesA_family"/>
    <property type="match status" value="1"/>
</dbReference>
<protein>
    <recommendedName>
        <fullName evidence="2">THIF-type NAD/FAD binding fold domain-containing protein</fullName>
    </recommendedName>
</protein>
<dbReference type="GO" id="GO:0016779">
    <property type="term" value="F:nucleotidyltransferase activity"/>
    <property type="evidence" value="ECO:0007669"/>
    <property type="project" value="TreeGrafter"/>
</dbReference>